<feature type="transmembrane region" description="Helical" evidence="8">
    <location>
        <begin position="334"/>
        <end position="356"/>
    </location>
</feature>
<dbReference type="GO" id="GO:0008049">
    <property type="term" value="P:male courtship behavior"/>
    <property type="evidence" value="ECO:0007669"/>
    <property type="project" value="TreeGrafter"/>
</dbReference>
<dbReference type="AlphaFoldDB" id="A0AAN7P7T8"/>
<evidence type="ECO:0000256" key="9">
    <source>
        <dbReference type="SAM" id="MobiDB-lite"/>
    </source>
</evidence>
<dbReference type="GO" id="GO:0005886">
    <property type="term" value="C:plasma membrane"/>
    <property type="evidence" value="ECO:0007669"/>
    <property type="project" value="UniProtKB-SubCell"/>
</dbReference>
<dbReference type="PANTHER" id="PTHR21143:SF133">
    <property type="entry name" value="GUSTATORY AND PHEROMONE RECEPTOR 32A-RELATED"/>
    <property type="match status" value="1"/>
</dbReference>
<evidence type="ECO:0000256" key="7">
    <source>
        <dbReference type="ARBA" id="ARBA00023224"/>
    </source>
</evidence>
<gene>
    <name evidence="11" type="ORF">RN001_006349</name>
</gene>
<comment type="caution">
    <text evidence="8">Lacks conserved residue(s) required for the propagation of feature annotation.</text>
</comment>
<evidence type="ECO:0000256" key="6">
    <source>
        <dbReference type="ARBA" id="ARBA00023170"/>
    </source>
</evidence>
<sequence length="363" mass="40885">MRRMRKRCKQTTEVSDLLTVSAVNSASTQKQNTVEDMSLTDGDGNIDFLLDSNSDGQFNCHNEEDDVETVSDGGTDINFLSEIANDEDILSDGQKKDVCKNEREKTMSPLPDLEIEMQQEEENFEYNNISGRRIVNITHLFKTLKSLKHEGFGCSFYDMDIVKEKRKGLESIYTVKCIMCNKLDTISTEDHASHNMPINLSAVSDSADSGDEISLHGESSDDMEVDSDVNGNTDTFNEPLNCGEKNVDITTNLAITDFIVVSFPLELRKKQLYFVGQIIEIKKGGKELKVNFLRKMCGIYFTLPQILVFSLQLYHQKVQFTACRCIAINETLLFTIAGAVTTYLIIIIQFDVAFYIESQGQSN</sequence>
<evidence type="ECO:0000256" key="2">
    <source>
        <dbReference type="ARBA" id="ARBA00022475"/>
    </source>
</evidence>
<dbReference type="GO" id="GO:0007165">
    <property type="term" value="P:signal transduction"/>
    <property type="evidence" value="ECO:0007669"/>
    <property type="project" value="UniProtKB-KW"/>
</dbReference>
<accession>A0AAN7P7T8</accession>
<protein>
    <recommendedName>
        <fullName evidence="8">Gustatory receptor</fullName>
    </recommendedName>
</protein>
<feature type="domain" description="Mutator-like transposase" evidence="10">
    <location>
        <begin position="131"/>
        <end position="200"/>
    </location>
</feature>
<feature type="region of interest" description="Disordered" evidence="9">
    <location>
        <begin position="204"/>
        <end position="226"/>
    </location>
</feature>
<dbReference type="Pfam" id="PF08395">
    <property type="entry name" value="7tm_7"/>
    <property type="match status" value="1"/>
</dbReference>
<reference evidence="12" key="1">
    <citation type="submission" date="2023-01" db="EMBL/GenBank/DDBJ databases">
        <title>Key to firefly adult light organ development and bioluminescence: homeobox transcription factors regulate luciferase expression and transportation to peroxisome.</title>
        <authorList>
            <person name="Fu X."/>
        </authorList>
    </citation>
    <scope>NUCLEOTIDE SEQUENCE [LARGE SCALE GENOMIC DNA]</scope>
</reference>
<proteinExistence type="inferred from homology"/>
<dbReference type="GO" id="GO:0043025">
    <property type="term" value="C:neuronal cell body"/>
    <property type="evidence" value="ECO:0007669"/>
    <property type="project" value="TreeGrafter"/>
</dbReference>
<dbReference type="InterPro" id="IPR049012">
    <property type="entry name" value="Mutator_transp_dom"/>
</dbReference>
<comment type="caution">
    <text evidence="11">The sequence shown here is derived from an EMBL/GenBank/DDBJ whole genome shotgun (WGS) entry which is preliminary data.</text>
</comment>
<comment type="similarity">
    <text evidence="8">Belongs to the insect chemoreceptor superfamily. Gustatory receptor (GR) family.</text>
</comment>
<evidence type="ECO:0000259" key="10">
    <source>
        <dbReference type="Pfam" id="PF20700"/>
    </source>
</evidence>
<dbReference type="GO" id="GO:0030425">
    <property type="term" value="C:dendrite"/>
    <property type="evidence" value="ECO:0007669"/>
    <property type="project" value="TreeGrafter"/>
</dbReference>
<name>A0AAN7P7T8_9COLE</name>
<keyword evidence="2 8" id="KW-1003">Cell membrane</keyword>
<comment type="function">
    <text evidence="8">Gustatory receptor which mediates acceptance or avoidance behavior, depending on its substrates.</text>
</comment>
<keyword evidence="5 8" id="KW-0472">Membrane</keyword>
<comment type="subcellular location">
    <subcellularLocation>
        <location evidence="1 8">Cell membrane</location>
        <topology evidence="1 8">Multi-pass membrane protein</topology>
    </subcellularLocation>
</comment>
<dbReference type="EMBL" id="JARPUR010000002">
    <property type="protein sequence ID" value="KAK4883030.1"/>
    <property type="molecule type" value="Genomic_DNA"/>
</dbReference>
<dbReference type="PANTHER" id="PTHR21143">
    <property type="entry name" value="INVERTEBRATE GUSTATORY RECEPTOR"/>
    <property type="match status" value="1"/>
</dbReference>
<dbReference type="Pfam" id="PF20700">
    <property type="entry name" value="Mutator"/>
    <property type="match status" value="1"/>
</dbReference>
<evidence type="ECO:0000313" key="11">
    <source>
        <dbReference type="EMBL" id="KAK4883030.1"/>
    </source>
</evidence>
<dbReference type="GO" id="GO:0007635">
    <property type="term" value="P:chemosensory behavior"/>
    <property type="evidence" value="ECO:0007669"/>
    <property type="project" value="TreeGrafter"/>
</dbReference>
<keyword evidence="6 8" id="KW-0675">Receptor</keyword>
<evidence type="ECO:0000256" key="3">
    <source>
        <dbReference type="ARBA" id="ARBA00022692"/>
    </source>
</evidence>
<dbReference type="Proteomes" id="UP001353858">
    <property type="component" value="Unassembled WGS sequence"/>
</dbReference>
<evidence type="ECO:0000313" key="12">
    <source>
        <dbReference type="Proteomes" id="UP001353858"/>
    </source>
</evidence>
<keyword evidence="12" id="KW-1185">Reference proteome</keyword>
<keyword evidence="3 8" id="KW-0812">Transmembrane</keyword>
<keyword evidence="4 8" id="KW-1133">Transmembrane helix</keyword>
<keyword evidence="7 8" id="KW-0807">Transducer</keyword>
<dbReference type="GO" id="GO:0050909">
    <property type="term" value="P:sensory perception of taste"/>
    <property type="evidence" value="ECO:0007669"/>
    <property type="project" value="InterPro"/>
</dbReference>
<evidence type="ECO:0000256" key="5">
    <source>
        <dbReference type="ARBA" id="ARBA00023136"/>
    </source>
</evidence>
<organism evidence="11 12">
    <name type="scientific">Aquatica leii</name>
    <dbReference type="NCBI Taxonomy" id="1421715"/>
    <lineage>
        <taxon>Eukaryota</taxon>
        <taxon>Metazoa</taxon>
        <taxon>Ecdysozoa</taxon>
        <taxon>Arthropoda</taxon>
        <taxon>Hexapoda</taxon>
        <taxon>Insecta</taxon>
        <taxon>Pterygota</taxon>
        <taxon>Neoptera</taxon>
        <taxon>Endopterygota</taxon>
        <taxon>Coleoptera</taxon>
        <taxon>Polyphaga</taxon>
        <taxon>Elateriformia</taxon>
        <taxon>Elateroidea</taxon>
        <taxon>Lampyridae</taxon>
        <taxon>Luciolinae</taxon>
        <taxon>Aquatica</taxon>
    </lineage>
</organism>
<dbReference type="GO" id="GO:0030424">
    <property type="term" value="C:axon"/>
    <property type="evidence" value="ECO:0007669"/>
    <property type="project" value="TreeGrafter"/>
</dbReference>
<dbReference type="InterPro" id="IPR013604">
    <property type="entry name" value="7TM_chemorcpt"/>
</dbReference>
<evidence type="ECO:0000256" key="4">
    <source>
        <dbReference type="ARBA" id="ARBA00022989"/>
    </source>
</evidence>
<evidence type="ECO:0000256" key="8">
    <source>
        <dbReference type="RuleBase" id="RU363108"/>
    </source>
</evidence>
<evidence type="ECO:0000256" key="1">
    <source>
        <dbReference type="ARBA" id="ARBA00004651"/>
    </source>
</evidence>